<dbReference type="OrthoDB" id="4565346at2"/>
<dbReference type="AlphaFoldDB" id="A0A1A3HCP2"/>
<protein>
    <recommendedName>
        <fullName evidence="1">DUF427 domain-containing protein</fullName>
    </recommendedName>
</protein>
<evidence type="ECO:0000313" key="3">
    <source>
        <dbReference type="Proteomes" id="UP000093898"/>
    </source>
</evidence>
<reference evidence="2 3" key="1">
    <citation type="submission" date="2016-06" db="EMBL/GenBank/DDBJ databases">
        <authorList>
            <person name="Kjaerup R.B."/>
            <person name="Dalgaard T.S."/>
            <person name="Juul-Madsen H.R."/>
        </authorList>
    </citation>
    <scope>NUCLEOTIDE SEQUENCE [LARGE SCALE GENOMIC DNA]</scope>
    <source>
        <strain evidence="2 3">1127319.6</strain>
    </source>
</reference>
<dbReference type="InterPro" id="IPR007361">
    <property type="entry name" value="DUF427"/>
</dbReference>
<dbReference type="Proteomes" id="UP000093898">
    <property type="component" value="Unassembled WGS sequence"/>
</dbReference>
<organism evidence="2 3">
    <name type="scientific">Mycolicibacterium mucogenicum</name>
    <name type="common">Mycobacterium mucogenicum</name>
    <dbReference type="NCBI Taxonomy" id="56689"/>
    <lineage>
        <taxon>Bacteria</taxon>
        <taxon>Bacillati</taxon>
        <taxon>Actinomycetota</taxon>
        <taxon>Actinomycetes</taxon>
        <taxon>Mycobacteriales</taxon>
        <taxon>Mycobacteriaceae</taxon>
        <taxon>Mycolicibacterium</taxon>
    </lineage>
</organism>
<dbReference type="EMBL" id="LZLC01000038">
    <property type="protein sequence ID" value="OBJ45376.1"/>
    <property type="molecule type" value="Genomic_DNA"/>
</dbReference>
<dbReference type="Gene3D" id="2.170.150.40">
    <property type="entry name" value="Domain of unknown function (DUF427)"/>
    <property type="match status" value="1"/>
</dbReference>
<dbReference type="RefSeq" id="WP_064979171.1">
    <property type="nucleotide sequence ID" value="NZ_LZLC01000038.1"/>
</dbReference>
<proteinExistence type="predicted"/>
<dbReference type="InterPro" id="IPR038694">
    <property type="entry name" value="DUF427_sf"/>
</dbReference>
<comment type="caution">
    <text evidence="2">The sequence shown here is derived from an EMBL/GenBank/DDBJ whole genome shotgun (WGS) entry which is preliminary data.</text>
</comment>
<evidence type="ECO:0000313" key="2">
    <source>
        <dbReference type="EMBL" id="OBJ45376.1"/>
    </source>
</evidence>
<feature type="domain" description="DUF427" evidence="1">
    <location>
        <begin position="2"/>
        <end position="88"/>
    </location>
</feature>
<dbReference type="PANTHER" id="PTHR34310:SF5">
    <property type="entry name" value="DUF427 DOMAIN PROTEIN (AFU_ORTHOLOGUE AFUA_3G02220)"/>
    <property type="match status" value="1"/>
</dbReference>
<name>A0A1A3HCP2_MYCMU</name>
<evidence type="ECO:0000259" key="1">
    <source>
        <dbReference type="Pfam" id="PF04248"/>
    </source>
</evidence>
<gene>
    <name evidence="2" type="ORF">A5630_14075</name>
</gene>
<accession>A0A1A3HCP2</accession>
<dbReference type="PANTHER" id="PTHR34310">
    <property type="entry name" value="DUF427 DOMAIN PROTEIN (AFU_ORTHOLOGUE AFUA_3G02220)"/>
    <property type="match status" value="1"/>
</dbReference>
<dbReference type="Pfam" id="PF04248">
    <property type="entry name" value="NTP_transf_9"/>
    <property type="match status" value="1"/>
</dbReference>
<sequence length="115" mass="13212">MMRAVWNGVVVAEAPRTVRLEGNEYFPPESVRREFFSDSRTKTVCPWKGLARYYTVEVDGVANIDAAWYYPKPSPLARRIKNHVAFWHGVEIHGEPERPDQTLAERLPGWLGGTR</sequence>